<dbReference type="RefSeq" id="WP_378401922.1">
    <property type="nucleotide sequence ID" value="NZ_JBHTCS010000008.1"/>
</dbReference>
<dbReference type="Pfam" id="PF03704">
    <property type="entry name" value="BTAD"/>
    <property type="match status" value="1"/>
</dbReference>
<comment type="caution">
    <text evidence="6">The sequence shown here is derived from an EMBL/GenBank/DDBJ whole genome shotgun (WGS) entry which is preliminary data.</text>
</comment>
<keyword evidence="2 3" id="KW-0238">DNA-binding</keyword>
<evidence type="ECO:0000256" key="4">
    <source>
        <dbReference type="SAM" id="MobiDB-lite"/>
    </source>
</evidence>
<dbReference type="PANTHER" id="PTHR47691">
    <property type="entry name" value="REGULATOR-RELATED"/>
    <property type="match status" value="1"/>
</dbReference>
<evidence type="ECO:0000313" key="6">
    <source>
        <dbReference type="EMBL" id="MFC7447102.1"/>
    </source>
</evidence>
<dbReference type="InterPro" id="IPR005158">
    <property type="entry name" value="BTAD"/>
</dbReference>
<feature type="DNA-binding region" description="OmpR/PhoB-type" evidence="3">
    <location>
        <begin position="3"/>
        <end position="109"/>
    </location>
</feature>
<reference evidence="7" key="1">
    <citation type="journal article" date="2019" name="Int. J. Syst. Evol. Microbiol.">
        <title>The Global Catalogue of Microorganisms (GCM) 10K type strain sequencing project: providing services to taxonomists for standard genome sequencing and annotation.</title>
        <authorList>
            <consortium name="The Broad Institute Genomics Platform"/>
            <consortium name="The Broad Institute Genome Sequencing Center for Infectious Disease"/>
            <person name="Wu L."/>
            <person name="Ma J."/>
        </authorList>
    </citation>
    <scope>NUCLEOTIDE SEQUENCE [LARGE SCALE GENOMIC DNA]</scope>
    <source>
        <strain evidence="7">ICMP 19430</strain>
    </source>
</reference>
<evidence type="ECO:0000256" key="2">
    <source>
        <dbReference type="ARBA" id="ARBA00023125"/>
    </source>
</evidence>
<accession>A0ABW2RTE2</accession>
<dbReference type="InterPro" id="IPR011990">
    <property type="entry name" value="TPR-like_helical_dom_sf"/>
</dbReference>
<organism evidence="6 7">
    <name type="scientific">Rhodococcus daqingensis</name>
    <dbReference type="NCBI Taxonomy" id="2479363"/>
    <lineage>
        <taxon>Bacteria</taxon>
        <taxon>Bacillati</taxon>
        <taxon>Actinomycetota</taxon>
        <taxon>Actinomycetes</taxon>
        <taxon>Mycobacteriales</taxon>
        <taxon>Nocardiaceae</taxon>
        <taxon>Rhodococcus</taxon>
    </lineage>
</organism>
<dbReference type="Gene3D" id="1.10.10.10">
    <property type="entry name" value="Winged helix-like DNA-binding domain superfamily/Winged helix DNA-binding domain"/>
    <property type="match status" value="1"/>
</dbReference>
<dbReference type="PROSITE" id="PS51755">
    <property type="entry name" value="OMPR_PHOB"/>
    <property type="match status" value="1"/>
</dbReference>
<dbReference type="CDD" id="cd15831">
    <property type="entry name" value="BTAD"/>
    <property type="match status" value="1"/>
</dbReference>
<dbReference type="PRINTS" id="PR00364">
    <property type="entry name" value="DISEASERSIST"/>
</dbReference>
<dbReference type="Proteomes" id="UP001596484">
    <property type="component" value="Unassembled WGS sequence"/>
</dbReference>
<name>A0ABW2RTE2_9NOCA</name>
<comment type="similarity">
    <text evidence="1">Belongs to the AfsR/DnrI/RedD regulatory family.</text>
</comment>
<dbReference type="SMART" id="SM01043">
    <property type="entry name" value="BTAD"/>
    <property type="match status" value="1"/>
</dbReference>
<dbReference type="Pfam" id="PF25872">
    <property type="entry name" value="HTH_77"/>
    <property type="match status" value="1"/>
</dbReference>
<dbReference type="InterPro" id="IPR036388">
    <property type="entry name" value="WH-like_DNA-bd_sf"/>
</dbReference>
<feature type="domain" description="OmpR/PhoB-type" evidence="5">
    <location>
        <begin position="3"/>
        <end position="109"/>
    </location>
</feature>
<proteinExistence type="inferred from homology"/>
<protein>
    <submittedName>
        <fullName evidence="6">BTAD domain-containing putative transcriptional regulator</fullName>
    </submittedName>
</protein>
<evidence type="ECO:0000313" key="7">
    <source>
        <dbReference type="Proteomes" id="UP001596484"/>
    </source>
</evidence>
<keyword evidence="7" id="KW-1185">Reference proteome</keyword>
<dbReference type="PANTHER" id="PTHR47691:SF3">
    <property type="entry name" value="HTH-TYPE TRANSCRIPTIONAL REGULATOR RV0890C-RELATED"/>
    <property type="match status" value="1"/>
</dbReference>
<dbReference type="EMBL" id="JBHTCS010000008">
    <property type="protein sequence ID" value="MFC7447102.1"/>
    <property type="molecule type" value="Genomic_DNA"/>
</dbReference>
<dbReference type="SMART" id="SM00862">
    <property type="entry name" value="Trans_reg_C"/>
    <property type="match status" value="1"/>
</dbReference>
<dbReference type="InterPro" id="IPR058852">
    <property type="entry name" value="HTH_77"/>
</dbReference>
<dbReference type="Pfam" id="PF00486">
    <property type="entry name" value="Trans_reg_C"/>
    <property type="match status" value="1"/>
</dbReference>
<dbReference type="SUPFAM" id="SSF52540">
    <property type="entry name" value="P-loop containing nucleoside triphosphate hydrolases"/>
    <property type="match status" value="1"/>
</dbReference>
<dbReference type="InterPro" id="IPR001867">
    <property type="entry name" value="OmpR/PhoB-type_DNA-bd"/>
</dbReference>
<dbReference type="InterPro" id="IPR027417">
    <property type="entry name" value="P-loop_NTPase"/>
</dbReference>
<gene>
    <name evidence="6" type="ORF">ACFQS9_04270</name>
</gene>
<evidence type="ECO:0000256" key="1">
    <source>
        <dbReference type="ARBA" id="ARBA00005820"/>
    </source>
</evidence>
<evidence type="ECO:0000256" key="3">
    <source>
        <dbReference type="PROSITE-ProRule" id="PRU01091"/>
    </source>
</evidence>
<evidence type="ECO:0000259" key="5">
    <source>
        <dbReference type="PROSITE" id="PS51755"/>
    </source>
</evidence>
<dbReference type="Gene3D" id="3.40.50.300">
    <property type="entry name" value="P-loop containing nucleotide triphosphate hydrolases"/>
    <property type="match status" value="1"/>
</dbReference>
<feature type="compositionally biased region" description="Pro residues" evidence="4">
    <location>
        <begin position="273"/>
        <end position="286"/>
    </location>
</feature>
<dbReference type="SUPFAM" id="SSF48452">
    <property type="entry name" value="TPR-like"/>
    <property type="match status" value="1"/>
</dbReference>
<sequence>MLEPIAATPPPKSVYLQVLGPVRVLVGDEDVSIGGPVPRALLSRLAIAAGESVSDGALIDDLWGADPPPSAKVTLQGYVARIRRALDPHRPGARSRVLTRRGNGYALEPDATDWQQFTALARAGRTHLVDGNAASAAETLDAALDHWRGDAYVDVTDSEAVSVEAQRLDALRLDAVEDRTEAALALGEYGSAAAQLDAFTRRHPLRERSWELLARAHYLAGRPGEALDALRRARDTLADELGTDPRPSLLALQAAILDHDVALTPAPTAPAAAQPPTPPPTPPAAPDPFAHNIPLALSPLVGRATQLTELATLIRTHRLVTLTGAGGMGKTRLALEAARSRRDTDGPWLVELAGARDGAQVTDAVATALGLTVAGGVESLAVVLRERELLLVLDNCEQVVDPVADVVTTILTRCPSVRILATSREALLAAGEFVYEVPPLTDGEDVQLFVERAAAQLGAFEPDAEERALLDRLCTELDGMPLAIELAAAQCRTLSVRQLIANIDDRFSVLRGGSRTNARHTTMLAAVEWSYRSLTPGEQHLFQSLAIFEGGFDLDAATAVVDHPTLLADLASLVDKSLISVVGGDPRRYRMLETLRGYAALIRDRSHTAELRERHTRWICELADGAHYGLRGPLSTRWMRRLDLEIGNVRAALDANLHDHETYLRIAGGVYWYWYRAGHVAEALSYLDPALQQHDAPAMSDIPSPIRVRAVSGVTLIRYLAGDMVGLLEAFGRLAELHAHAADPVARTEAALILAFFEAGSGLVEQARAHATSALDFARRAEQPFTEAEALMCLGTADFRAGAYDDAARNLGAATRVAAEYGYGWCEASTLWIDAKADLAQDKWGGPAEDKLIRMVAVCESNDDVTSWLVAVATLAYAAFRRGDHDSAAELTGVVAKQGALIGYHPHAMDPVDLARYDRELRAGIPSDRLEAGLSRGAALSRDRVTIRVPDAPARSA</sequence>
<dbReference type="InterPro" id="IPR016032">
    <property type="entry name" value="Sig_transdc_resp-reg_C-effctor"/>
</dbReference>
<dbReference type="SUPFAM" id="SSF46894">
    <property type="entry name" value="C-terminal effector domain of the bipartite response regulators"/>
    <property type="match status" value="1"/>
</dbReference>
<feature type="region of interest" description="Disordered" evidence="4">
    <location>
        <begin position="266"/>
        <end position="290"/>
    </location>
</feature>
<dbReference type="Gene3D" id="1.25.40.10">
    <property type="entry name" value="Tetratricopeptide repeat domain"/>
    <property type="match status" value="2"/>
</dbReference>